<dbReference type="EMBL" id="JANKHO010000374">
    <property type="protein sequence ID" value="KAJ3510762.1"/>
    <property type="molecule type" value="Genomic_DNA"/>
</dbReference>
<dbReference type="Gene3D" id="3.80.10.10">
    <property type="entry name" value="Ribonuclease Inhibitor"/>
    <property type="match status" value="1"/>
</dbReference>
<keyword evidence="1" id="KW-0175">Coiled coil</keyword>
<keyword evidence="3" id="KW-1185">Reference proteome</keyword>
<dbReference type="SUPFAM" id="SSF52047">
    <property type="entry name" value="RNI-like"/>
    <property type="match status" value="1"/>
</dbReference>
<protein>
    <recommendedName>
        <fullName evidence="4">F-box domain-containing protein</fullName>
    </recommendedName>
</protein>
<dbReference type="InterPro" id="IPR032675">
    <property type="entry name" value="LRR_dom_sf"/>
</dbReference>
<name>A0A9W8K2K7_9AGAR</name>
<sequence>MPSVPSFLVPPVLKDNNEVSGKAVVYEIRREAKEIIDFVEEEIANIDDQILELQRKREELVQEGIPSWTILDACKVALSPFRRVPMEILQHIAVDALPAFPSPALNQSPMSLSHVCRNWRNAVLGFPEAWAALYLNIDIVHCNNLSWSSSVATNWFDRAPNRPLSLYLHFDDETLGRQLPLDSIQAFFRTLQPYFNRIRHLGLSADLTLKYARFLNRHALPNLRSLAMNITRYRRITDTVSQGSGEELIFEEAPRLRKLCLNDPAPLQIEFLDVEDATSPWSQITDLCLTKAIPLGDWLLILQICPHLRTATFYIEEGSGSHNASIDEEFDHSALEDLRLKINDATLYLQPCFEMCSFPRLRTLHIYHCNDIVDMDIVSFPPEFSSLKTLVVTGDWYESLDILELLLNSTSGLANLTLGTAVSDTSIFQVLTLAGNDRPEEEDESDTAEEPDRFLVPNLSTLTLVISLEDDDLLNFFESFEVMLYSRTYGVAEPSQRLKKLCITHSFNNDAVLEKIESILDLYREDGYDFQVGEDTDEASCCDCTECQWECEVGRRMERKALKRAKKRVEANP</sequence>
<feature type="coiled-coil region" evidence="1">
    <location>
        <begin position="29"/>
        <end position="63"/>
    </location>
</feature>
<comment type="caution">
    <text evidence="2">The sequence shown here is derived from an EMBL/GenBank/DDBJ whole genome shotgun (WGS) entry which is preliminary data.</text>
</comment>
<evidence type="ECO:0000256" key="1">
    <source>
        <dbReference type="SAM" id="Coils"/>
    </source>
</evidence>
<proteinExistence type="predicted"/>
<reference evidence="2" key="1">
    <citation type="submission" date="2022-07" db="EMBL/GenBank/DDBJ databases">
        <title>Genome Sequence of Agrocybe chaxingu.</title>
        <authorList>
            <person name="Buettner E."/>
        </authorList>
    </citation>
    <scope>NUCLEOTIDE SEQUENCE</scope>
    <source>
        <strain evidence="2">MP-N11</strain>
    </source>
</reference>
<gene>
    <name evidence="2" type="ORF">NLJ89_g4489</name>
</gene>
<evidence type="ECO:0008006" key="4">
    <source>
        <dbReference type="Google" id="ProtNLM"/>
    </source>
</evidence>
<dbReference type="AlphaFoldDB" id="A0A9W8K2K7"/>
<evidence type="ECO:0000313" key="3">
    <source>
        <dbReference type="Proteomes" id="UP001148786"/>
    </source>
</evidence>
<evidence type="ECO:0000313" key="2">
    <source>
        <dbReference type="EMBL" id="KAJ3510762.1"/>
    </source>
</evidence>
<dbReference type="OrthoDB" id="3266451at2759"/>
<accession>A0A9W8K2K7</accession>
<organism evidence="2 3">
    <name type="scientific">Agrocybe chaxingu</name>
    <dbReference type="NCBI Taxonomy" id="84603"/>
    <lineage>
        <taxon>Eukaryota</taxon>
        <taxon>Fungi</taxon>
        <taxon>Dikarya</taxon>
        <taxon>Basidiomycota</taxon>
        <taxon>Agaricomycotina</taxon>
        <taxon>Agaricomycetes</taxon>
        <taxon>Agaricomycetidae</taxon>
        <taxon>Agaricales</taxon>
        <taxon>Agaricineae</taxon>
        <taxon>Strophariaceae</taxon>
        <taxon>Agrocybe</taxon>
    </lineage>
</organism>
<dbReference type="Proteomes" id="UP001148786">
    <property type="component" value="Unassembled WGS sequence"/>
</dbReference>